<feature type="region of interest" description="Disordered" evidence="14">
    <location>
        <begin position="78"/>
        <end position="122"/>
    </location>
</feature>
<dbReference type="InterPro" id="IPR027417">
    <property type="entry name" value="P-loop_NTPase"/>
</dbReference>
<dbReference type="InterPro" id="IPR047040">
    <property type="entry name" value="FlhF__GTPase_dom"/>
</dbReference>
<evidence type="ECO:0000256" key="4">
    <source>
        <dbReference type="ARBA" id="ARBA00022448"/>
    </source>
</evidence>
<evidence type="ECO:0000256" key="9">
    <source>
        <dbReference type="ARBA" id="ARBA00023134"/>
    </source>
</evidence>
<dbReference type="PANTHER" id="PTHR43134:SF3">
    <property type="entry name" value="FLAGELLAR BIOSYNTHESIS PROTEIN FLHF"/>
    <property type="match status" value="1"/>
</dbReference>
<dbReference type="Pfam" id="PF00448">
    <property type="entry name" value="SRP54"/>
    <property type="match status" value="1"/>
</dbReference>
<dbReference type="InterPro" id="IPR020006">
    <property type="entry name" value="FlhF"/>
</dbReference>
<sequence>MNISKFQARDMREALQIVKDQLGADAVILSTRSIREKGPGGLALGKTMIEVTACPSPAAQSAAGGGAARAEAGRFSAVVDDPIDMDRDDPPPVRPMARSAERSTSRIAPAAPTARGRDADMPMPTPIVPTLGDLPPEFPIVGDASGLDMMGKRHYGTMLMHGVEEPIARKIAMMDQTGKERGLDVAFARTLKFRDPLDGKSRVIVLVGPTGVGKTTTLAKLAADLILNRQRSVGMITLDTFRVGAVAQLETYAKLLQVRLVVARTLSEVKAGLHSLNRCDFVLVDTVGSSPYNRRQVNSTAGLLPIMGDDREVILTMAANVRETEQQAIFRRFSVLKPTGLIFTKLDETVTYGGILNVAVRAGLPLTMYTDGQRVPENLGWMSPKTMARWFLEERDLEQ</sequence>
<evidence type="ECO:0000256" key="10">
    <source>
        <dbReference type="ARBA" id="ARBA00023136"/>
    </source>
</evidence>
<dbReference type="RefSeq" id="WP_420905443.1">
    <property type="nucleotide sequence ID" value="NZ_BAAFGK010000004.1"/>
</dbReference>
<dbReference type="PANTHER" id="PTHR43134">
    <property type="entry name" value="SIGNAL RECOGNITION PARTICLE RECEPTOR SUBUNIT ALPHA"/>
    <property type="match status" value="1"/>
</dbReference>
<dbReference type="EMBL" id="BAAFGK010000004">
    <property type="protein sequence ID" value="GAB0057750.1"/>
    <property type="molecule type" value="Genomic_DNA"/>
</dbReference>
<evidence type="ECO:0000313" key="18">
    <source>
        <dbReference type="Proteomes" id="UP001628193"/>
    </source>
</evidence>
<keyword evidence="7" id="KW-1005">Bacterial flagellum biogenesis</keyword>
<dbReference type="NCBIfam" id="TIGR03499">
    <property type="entry name" value="FlhF"/>
    <property type="match status" value="1"/>
</dbReference>
<evidence type="ECO:0000256" key="2">
    <source>
        <dbReference type="ARBA" id="ARBA00008531"/>
    </source>
</evidence>
<reference evidence="17 18" key="1">
    <citation type="submission" date="2024-05" db="EMBL/GenBank/DDBJ databases">
        <authorList>
            <consortium name="Candidatus Magnetaquicoccaceae bacterium FCR-1 genome sequencing consortium"/>
            <person name="Shimoshige H."/>
            <person name="Shimamura S."/>
            <person name="Taoka A."/>
            <person name="Kobayashi H."/>
            <person name="Maekawa T."/>
        </authorList>
    </citation>
    <scope>NUCLEOTIDE SEQUENCE [LARGE SCALE GENOMIC DNA]</scope>
    <source>
        <strain evidence="17 18">FCR-1</strain>
    </source>
</reference>
<evidence type="ECO:0000256" key="1">
    <source>
        <dbReference type="ARBA" id="ARBA00004413"/>
    </source>
</evidence>
<evidence type="ECO:0000256" key="11">
    <source>
        <dbReference type="ARBA" id="ARBA00023225"/>
    </source>
</evidence>
<protein>
    <recommendedName>
        <fullName evidence="3 13">Flagellar biosynthesis protein FlhF</fullName>
    </recommendedName>
</protein>
<evidence type="ECO:0000256" key="7">
    <source>
        <dbReference type="ARBA" id="ARBA00022795"/>
    </source>
</evidence>
<keyword evidence="4" id="KW-0813">Transport</keyword>
<keyword evidence="9" id="KW-0342">GTP-binding</keyword>
<dbReference type="InterPro" id="IPR003593">
    <property type="entry name" value="AAA+_ATPase"/>
</dbReference>
<keyword evidence="10" id="KW-0472">Membrane</keyword>
<dbReference type="Gene3D" id="3.40.50.300">
    <property type="entry name" value="P-loop containing nucleotide triphosphate hydrolases"/>
    <property type="match status" value="1"/>
</dbReference>
<evidence type="ECO:0000313" key="17">
    <source>
        <dbReference type="EMBL" id="GAB0057750.1"/>
    </source>
</evidence>
<comment type="caution">
    <text evidence="17">The sequence shown here is derived from an EMBL/GenBank/DDBJ whole genome shotgun (WGS) entry which is preliminary data.</text>
</comment>
<dbReference type="SMART" id="SM00382">
    <property type="entry name" value="AAA"/>
    <property type="match status" value="1"/>
</dbReference>
<keyword evidence="11" id="KW-1006">Bacterial flagellum protein export</keyword>
<dbReference type="SMART" id="SM00962">
    <property type="entry name" value="SRP54"/>
    <property type="match status" value="1"/>
</dbReference>
<evidence type="ECO:0000259" key="15">
    <source>
        <dbReference type="SMART" id="SM00382"/>
    </source>
</evidence>
<dbReference type="InterPro" id="IPR000897">
    <property type="entry name" value="SRP54_GTPase_dom"/>
</dbReference>
<keyword evidence="18" id="KW-1185">Reference proteome</keyword>
<comment type="function">
    <text evidence="12">Necessary for flagellar biosynthesis. May be involved in translocation of the flagellum.</text>
</comment>
<evidence type="ECO:0000256" key="6">
    <source>
        <dbReference type="ARBA" id="ARBA00022741"/>
    </source>
</evidence>
<evidence type="ECO:0000256" key="14">
    <source>
        <dbReference type="SAM" id="MobiDB-lite"/>
    </source>
</evidence>
<comment type="subcellular location">
    <subcellularLocation>
        <location evidence="1">Cell membrane</location>
        <topology evidence="1">Peripheral membrane protein</topology>
        <orientation evidence="1">Cytoplasmic side</orientation>
    </subcellularLocation>
</comment>
<keyword evidence="17" id="KW-0675">Receptor</keyword>
<organism evidence="17 18">
    <name type="scientific">Candidatus Magnetaquiglobus chichijimensis</name>
    <dbReference type="NCBI Taxonomy" id="3141448"/>
    <lineage>
        <taxon>Bacteria</taxon>
        <taxon>Pseudomonadati</taxon>
        <taxon>Pseudomonadota</taxon>
        <taxon>Magnetococcia</taxon>
        <taxon>Magnetococcales</taxon>
        <taxon>Candidatus Magnetaquicoccaceae</taxon>
        <taxon>Candidatus Magnetaquiglobus</taxon>
    </lineage>
</organism>
<comment type="similarity">
    <text evidence="2">Belongs to the GTP-binding SRP family.</text>
</comment>
<evidence type="ECO:0000256" key="3">
    <source>
        <dbReference type="ARBA" id="ARBA00014919"/>
    </source>
</evidence>
<evidence type="ECO:0000256" key="13">
    <source>
        <dbReference type="NCBIfam" id="TIGR03499"/>
    </source>
</evidence>
<accession>A0ABQ0CA32</accession>
<proteinExistence type="inferred from homology"/>
<name>A0ABQ0CA32_9PROT</name>
<evidence type="ECO:0000256" key="8">
    <source>
        <dbReference type="ARBA" id="ARBA00022927"/>
    </source>
</evidence>
<dbReference type="CDD" id="cd17873">
    <property type="entry name" value="FlhF"/>
    <property type="match status" value="1"/>
</dbReference>
<dbReference type="Proteomes" id="UP001628193">
    <property type="component" value="Unassembled WGS sequence"/>
</dbReference>
<keyword evidence="6" id="KW-0547">Nucleotide-binding</keyword>
<evidence type="ECO:0000259" key="16">
    <source>
        <dbReference type="SMART" id="SM00962"/>
    </source>
</evidence>
<keyword evidence="8" id="KW-0653">Protein transport</keyword>
<evidence type="ECO:0000256" key="5">
    <source>
        <dbReference type="ARBA" id="ARBA00022475"/>
    </source>
</evidence>
<gene>
    <name evidence="17" type="primary">ftsY_2</name>
    <name evidence="17" type="ORF">SIID45300_02082</name>
</gene>
<evidence type="ECO:0000256" key="12">
    <source>
        <dbReference type="ARBA" id="ARBA00025337"/>
    </source>
</evidence>
<feature type="domain" description="AAA+ ATPase" evidence="15">
    <location>
        <begin position="200"/>
        <end position="343"/>
    </location>
</feature>
<keyword evidence="5" id="KW-1003">Cell membrane</keyword>
<dbReference type="SUPFAM" id="SSF52540">
    <property type="entry name" value="P-loop containing nucleoside triphosphate hydrolases"/>
    <property type="match status" value="1"/>
</dbReference>
<feature type="domain" description="SRP54-type proteins GTP-binding" evidence="16">
    <location>
        <begin position="201"/>
        <end position="393"/>
    </location>
</feature>
<reference evidence="17 18" key="2">
    <citation type="submission" date="2024-09" db="EMBL/GenBank/DDBJ databases">
        <title>Draft genome sequence of Candidatus Magnetaquicoccaceae bacterium FCR-1.</title>
        <authorList>
            <person name="Shimoshige H."/>
            <person name="Shimamura S."/>
            <person name="Taoka A."/>
            <person name="Kobayashi H."/>
            <person name="Maekawa T."/>
        </authorList>
    </citation>
    <scope>NUCLEOTIDE SEQUENCE [LARGE SCALE GENOMIC DNA]</scope>
    <source>
        <strain evidence="17 18">FCR-1</strain>
    </source>
</reference>